<evidence type="ECO:0000313" key="1">
    <source>
        <dbReference type="EMBL" id="OQM41835.1"/>
    </source>
</evidence>
<proteinExistence type="predicted"/>
<dbReference type="Proteomes" id="UP000192573">
    <property type="component" value="Unassembled WGS sequence"/>
</dbReference>
<evidence type="ECO:0008006" key="3">
    <source>
        <dbReference type="Google" id="ProtNLM"/>
    </source>
</evidence>
<gene>
    <name evidence="1" type="ORF">BZK42_09795</name>
</gene>
<dbReference type="Pfam" id="PF11041">
    <property type="entry name" value="Phage_Wedge1"/>
    <property type="match status" value="1"/>
</dbReference>
<dbReference type="AlphaFoldDB" id="A0A1V8NZG9"/>
<dbReference type="EMBL" id="NAEW01000004">
    <property type="protein sequence ID" value="OQM41835.1"/>
    <property type="molecule type" value="Genomic_DNA"/>
</dbReference>
<name>A0A1V8NZG9_CITBR</name>
<sequence length="226" mass="24715">MSKYTDLITNYHATKPRFFDHVDLSTRPLIDITAATRGLVSAFDIDTAVGVQLDILGLWIGRSRIVSQPISGVYFSWDTDGLGYDQGIWQGPYDPDSGYTTLSDETYRIILKAKIAINKWDGRNDSLPPILDAATAGSGLKMQIVDNQDMTISVWVFPETDISDVSLELIAAIKQGYLTVKAAGVWAGDVETPSVEAPSEGSKFFGFDMDNEYIGGFDVGAWGTIL</sequence>
<organism evidence="1 2">
    <name type="scientific">Citrobacter braakii</name>
    <dbReference type="NCBI Taxonomy" id="57706"/>
    <lineage>
        <taxon>Bacteria</taxon>
        <taxon>Pseudomonadati</taxon>
        <taxon>Pseudomonadota</taxon>
        <taxon>Gammaproteobacteria</taxon>
        <taxon>Enterobacterales</taxon>
        <taxon>Enterobacteriaceae</taxon>
        <taxon>Citrobacter</taxon>
        <taxon>Citrobacter freundii complex</taxon>
    </lineage>
</organism>
<dbReference type="RefSeq" id="WP_080859067.1">
    <property type="nucleotide sequence ID" value="NZ_CP077405.1"/>
</dbReference>
<accession>A0A1V8NZG9</accession>
<reference evidence="1 2" key="1">
    <citation type="submission" date="2017-03" db="EMBL/GenBank/DDBJ databases">
        <authorList>
            <person name="Afonso C.L."/>
            <person name="Miller P.J."/>
            <person name="Scott M.A."/>
            <person name="Spackman E."/>
            <person name="Goraichik I."/>
            <person name="Dimitrov K.M."/>
            <person name="Suarez D.L."/>
            <person name="Swayne D.E."/>
        </authorList>
    </citation>
    <scope>NUCLEOTIDE SEQUENCE [LARGE SCALE GENOMIC DNA]</scope>
    <source>
        <strain evidence="1 2">ATCC 51113</strain>
    </source>
</reference>
<dbReference type="InterPro" id="IPR021283">
    <property type="entry name" value="Phage_Wedge1"/>
</dbReference>
<evidence type="ECO:0000313" key="2">
    <source>
        <dbReference type="Proteomes" id="UP000192573"/>
    </source>
</evidence>
<protein>
    <recommendedName>
        <fullName evidence="3">DUF2612 domain-containing protein</fullName>
    </recommendedName>
</protein>
<comment type="caution">
    <text evidence="1">The sequence shown here is derived from an EMBL/GenBank/DDBJ whole genome shotgun (WGS) entry which is preliminary data.</text>
</comment>